<feature type="signal peptide" evidence="6">
    <location>
        <begin position="1"/>
        <end position="24"/>
    </location>
</feature>
<dbReference type="PANTHER" id="PTHR31867">
    <property type="entry name" value="EXPANSIN-A15"/>
    <property type="match status" value="1"/>
</dbReference>
<evidence type="ECO:0000256" key="4">
    <source>
        <dbReference type="ARBA" id="ARBA00022729"/>
    </source>
</evidence>
<accession>D8R5Y9</accession>
<dbReference type="EMBL" id="GL377572">
    <property type="protein sequence ID" value="EFJ32569.1"/>
    <property type="molecule type" value="Genomic_DNA"/>
</dbReference>
<dbReference type="OrthoDB" id="5823761at2759"/>
<keyword evidence="4 6" id="KW-0732">Signal</keyword>
<comment type="similarity">
    <text evidence="1 6">Belongs to the expansin family. Expansin A subfamily.</text>
</comment>
<dbReference type="KEGG" id="smo:SELMODRAFT_143857"/>
<evidence type="ECO:0000259" key="7">
    <source>
        <dbReference type="PROSITE" id="PS50842"/>
    </source>
</evidence>
<dbReference type="Proteomes" id="UP000001514">
    <property type="component" value="Unassembled WGS sequence"/>
</dbReference>
<dbReference type="OMA" id="MAMINAM"/>
<comment type="function">
    <text evidence="6">Causes loosening and extension of plant cell walls by disrupting non-covalent bonding between cellulose microfibrils and matrix glucans. No enzymatic activity has been found.</text>
</comment>
<evidence type="ECO:0000256" key="1">
    <source>
        <dbReference type="ARBA" id="ARBA00005392"/>
    </source>
</evidence>
<dbReference type="Gramene" id="EFJ32569">
    <property type="protein sequence ID" value="EFJ32569"/>
    <property type="gene ID" value="SELMODRAFT_143857"/>
</dbReference>
<dbReference type="HOGENOM" id="CLU_027462_0_1_1"/>
<dbReference type="Pfam" id="PF01357">
    <property type="entry name" value="Expansin_C"/>
    <property type="match status" value="1"/>
</dbReference>
<evidence type="ECO:0000256" key="5">
    <source>
        <dbReference type="ARBA" id="ARBA00023136"/>
    </source>
</evidence>
<name>D8R5Y9_SELML</name>
<dbReference type="FunFam" id="2.40.40.10:FF:000001">
    <property type="entry name" value="Expansin"/>
    <property type="match status" value="1"/>
</dbReference>
<evidence type="ECO:0000256" key="3">
    <source>
        <dbReference type="ARBA" id="ARBA00022525"/>
    </source>
</evidence>
<feature type="domain" description="Expansin-like EG45" evidence="7">
    <location>
        <begin position="45"/>
        <end position="157"/>
    </location>
</feature>
<dbReference type="Pfam" id="PF03330">
    <property type="entry name" value="DPBB_1"/>
    <property type="match status" value="1"/>
</dbReference>
<sequence>MDFFSAVFLPAALLLFVALNLAAAQQWSNAHATFYGGSDASGTMGGACGYGNVLSAGYGVNTAALSTALFNGGATCGACFQMQCVNSRWCRPGKSVTVTATNFCPPNNALPSDNGGWCNTPREHFDLSQPVWEQMAIYQGGIVPVQYRRVKCYKQGGIIFTMNGNPNFNLVLIKNVAGWGDLRAVSIKGSNTGWLPMKRNWGSNWEYHGVLVGQSLSFLLTPSMGGSLISYDVFPRNWQFGQSYSGRQFS</sequence>
<keyword evidence="3 6" id="KW-0964">Secreted</keyword>
<dbReference type="GO" id="GO:0009664">
    <property type="term" value="P:plant-type cell wall organization"/>
    <property type="evidence" value="ECO:0007669"/>
    <property type="project" value="InterPro"/>
</dbReference>
<evidence type="ECO:0000256" key="2">
    <source>
        <dbReference type="ARBA" id="ARBA00022512"/>
    </source>
</evidence>
<dbReference type="GO" id="GO:0005576">
    <property type="term" value="C:extracellular region"/>
    <property type="evidence" value="ECO:0007669"/>
    <property type="project" value="InterPro"/>
</dbReference>
<feature type="chain" id="PRO_5015218727" description="Expansin" evidence="6">
    <location>
        <begin position="25"/>
        <end position="250"/>
    </location>
</feature>
<proteinExistence type="inferred from homology"/>
<dbReference type="SMART" id="SM00837">
    <property type="entry name" value="DPBB_1"/>
    <property type="match status" value="1"/>
</dbReference>
<dbReference type="InterPro" id="IPR007112">
    <property type="entry name" value="Expansin/allergen_DPBB_dom"/>
</dbReference>
<dbReference type="STRING" id="88036.D8R5Y9"/>
<feature type="domain" description="Expansin-like CBD" evidence="8">
    <location>
        <begin position="167"/>
        <end position="246"/>
    </location>
</feature>
<evidence type="ECO:0000313" key="10">
    <source>
        <dbReference type="Proteomes" id="UP000001514"/>
    </source>
</evidence>
<dbReference type="PROSITE" id="PS50843">
    <property type="entry name" value="EXPANSIN_CBD"/>
    <property type="match status" value="1"/>
</dbReference>
<protein>
    <recommendedName>
        <fullName evidence="6">Expansin</fullName>
    </recommendedName>
</protein>
<dbReference type="Gene3D" id="2.60.40.760">
    <property type="entry name" value="Expansin, cellulose-binding-like domain"/>
    <property type="match status" value="1"/>
</dbReference>
<dbReference type="InterPro" id="IPR036908">
    <property type="entry name" value="RlpA-like_sf"/>
</dbReference>
<dbReference type="PRINTS" id="PR01225">
    <property type="entry name" value="EXPANSNFAMLY"/>
</dbReference>
<keyword evidence="2 6" id="KW-0134">Cell wall</keyword>
<evidence type="ECO:0000313" key="9">
    <source>
        <dbReference type="EMBL" id="EFJ32569.1"/>
    </source>
</evidence>
<dbReference type="SUPFAM" id="SSF49590">
    <property type="entry name" value="PHL pollen allergen"/>
    <property type="match status" value="1"/>
</dbReference>
<comment type="subcellular location">
    <subcellularLocation>
        <location evidence="6">Secreted</location>
        <location evidence="6">Cell wall</location>
    </subcellularLocation>
    <subcellularLocation>
        <location evidence="6">Membrane</location>
        <topology evidence="6">Peripheral membrane protein</topology>
    </subcellularLocation>
</comment>
<dbReference type="PROSITE" id="PS50842">
    <property type="entry name" value="EXPANSIN_EG45"/>
    <property type="match status" value="1"/>
</dbReference>
<dbReference type="InterPro" id="IPR007118">
    <property type="entry name" value="Expan_Lol_pI"/>
</dbReference>
<evidence type="ECO:0000259" key="8">
    <source>
        <dbReference type="PROSITE" id="PS50843"/>
    </source>
</evidence>
<keyword evidence="10" id="KW-1185">Reference proteome</keyword>
<dbReference type="PRINTS" id="PR01226">
    <property type="entry name" value="EXPANSIN"/>
</dbReference>
<dbReference type="CDD" id="cd22274">
    <property type="entry name" value="DPBB_EXPA_N"/>
    <property type="match status" value="1"/>
</dbReference>
<keyword evidence="6" id="KW-0961">Cell wall biogenesis/degradation</keyword>
<dbReference type="InterPro" id="IPR002963">
    <property type="entry name" value="Expansin"/>
</dbReference>
<dbReference type="GO" id="GO:0016020">
    <property type="term" value="C:membrane"/>
    <property type="evidence" value="ECO:0007669"/>
    <property type="project" value="UniProtKB-SubCell"/>
</dbReference>
<dbReference type="InterPro" id="IPR036749">
    <property type="entry name" value="Expansin_CBD_sf"/>
</dbReference>
<dbReference type="InParanoid" id="D8R5Y9"/>
<dbReference type="SUPFAM" id="SSF50685">
    <property type="entry name" value="Barwin-like endoglucanases"/>
    <property type="match status" value="1"/>
</dbReference>
<gene>
    <name evidence="9" type="ORF">SELMODRAFT_143857</name>
</gene>
<keyword evidence="5" id="KW-0472">Membrane</keyword>
<dbReference type="InterPro" id="IPR009009">
    <property type="entry name" value="RlpA-like_DPBB"/>
</dbReference>
<dbReference type="AlphaFoldDB" id="D8R5Y9"/>
<organism evidence="10">
    <name type="scientific">Selaginella moellendorffii</name>
    <name type="common">Spikemoss</name>
    <dbReference type="NCBI Taxonomy" id="88036"/>
    <lineage>
        <taxon>Eukaryota</taxon>
        <taxon>Viridiplantae</taxon>
        <taxon>Streptophyta</taxon>
        <taxon>Embryophyta</taxon>
        <taxon>Tracheophyta</taxon>
        <taxon>Lycopodiopsida</taxon>
        <taxon>Selaginellales</taxon>
        <taxon>Selaginellaceae</taxon>
        <taxon>Selaginella</taxon>
    </lineage>
</organism>
<evidence type="ECO:0000256" key="6">
    <source>
        <dbReference type="RuleBase" id="RU365023"/>
    </source>
</evidence>
<dbReference type="InterPro" id="IPR007117">
    <property type="entry name" value="Expansin_CBD"/>
</dbReference>
<reference evidence="9 10" key="1">
    <citation type="journal article" date="2011" name="Science">
        <title>The Selaginella genome identifies genetic changes associated with the evolution of vascular plants.</title>
        <authorList>
            <person name="Banks J.A."/>
            <person name="Nishiyama T."/>
            <person name="Hasebe M."/>
            <person name="Bowman J.L."/>
            <person name="Gribskov M."/>
            <person name="dePamphilis C."/>
            <person name="Albert V.A."/>
            <person name="Aono N."/>
            <person name="Aoyama T."/>
            <person name="Ambrose B.A."/>
            <person name="Ashton N.W."/>
            <person name="Axtell M.J."/>
            <person name="Barker E."/>
            <person name="Barker M.S."/>
            <person name="Bennetzen J.L."/>
            <person name="Bonawitz N.D."/>
            <person name="Chapple C."/>
            <person name="Cheng C."/>
            <person name="Correa L.G."/>
            <person name="Dacre M."/>
            <person name="DeBarry J."/>
            <person name="Dreyer I."/>
            <person name="Elias M."/>
            <person name="Engstrom E.M."/>
            <person name="Estelle M."/>
            <person name="Feng L."/>
            <person name="Finet C."/>
            <person name="Floyd S.K."/>
            <person name="Frommer W.B."/>
            <person name="Fujita T."/>
            <person name="Gramzow L."/>
            <person name="Gutensohn M."/>
            <person name="Harholt J."/>
            <person name="Hattori M."/>
            <person name="Heyl A."/>
            <person name="Hirai T."/>
            <person name="Hiwatashi Y."/>
            <person name="Ishikawa M."/>
            <person name="Iwata M."/>
            <person name="Karol K.G."/>
            <person name="Koehler B."/>
            <person name="Kolukisaoglu U."/>
            <person name="Kubo M."/>
            <person name="Kurata T."/>
            <person name="Lalonde S."/>
            <person name="Li K."/>
            <person name="Li Y."/>
            <person name="Litt A."/>
            <person name="Lyons E."/>
            <person name="Manning G."/>
            <person name="Maruyama T."/>
            <person name="Michael T.P."/>
            <person name="Mikami K."/>
            <person name="Miyazaki S."/>
            <person name="Morinaga S."/>
            <person name="Murata T."/>
            <person name="Mueller-Roeber B."/>
            <person name="Nelson D.R."/>
            <person name="Obara M."/>
            <person name="Oguri Y."/>
            <person name="Olmstead R.G."/>
            <person name="Onodera N."/>
            <person name="Petersen B.L."/>
            <person name="Pils B."/>
            <person name="Prigge M."/>
            <person name="Rensing S.A."/>
            <person name="Riano-Pachon D.M."/>
            <person name="Roberts A.W."/>
            <person name="Sato Y."/>
            <person name="Scheller H.V."/>
            <person name="Schulz B."/>
            <person name="Schulz C."/>
            <person name="Shakirov E.V."/>
            <person name="Shibagaki N."/>
            <person name="Shinohara N."/>
            <person name="Shippen D.E."/>
            <person name="Soerensen I."/>
            <person name="Sotooka R."/>
            <person name="Sugimoto N."/>
            <person name="Sugita M."/>
            <person name="Sumikawa N."/>
            <person name="Tanurdzic M."/>
            <person name="Theissen G."/>
            <person name="Ulvskov P."/>
            <person name="Wakazuki S."/>
            <person name="Weng J.K."/>
            <person name="Willats W.W."/>
            <person name="Wipf D."/>
            <person name="Wolf P.G."/>
            <person name="Yang L."/>
            <person name="Zimmer A.D."/>
            <person name="Zhu Q."/>
            <person name="Mitros T."/>
            <person name="Hellsten U."/>
            <person name="Loque D."/>
            <person name="Otillar R."/>
            <person name="Salamov A."/>
            <person name="Schmutz J."/>
            <person name="Shapiro H."/>
            <person name="Lindquist E."/>
            <person name="Lucas S."/>
            <person name="Rokhsar D."/>
            <person name="Grigoriev I.V."/>
        </authorList>
    </citation>
    <scope>NUCLEOTIDE SEQUENCE [LARGE SCALE GENOMIC DNA]</scope>
</reference>
<dbReference type="Gene3D" id="2.40.40.10">
    <property type="entry name" value="RlpA-like domain"/>
    <property type="match status" value="1"/>
</dbReference>